<comment type="subcellular location">
    <subcellularLocation>
        <location evidence="2">Cytoplasm</location>
    </subcellularLocation>
</comment>
<accession>U1FMI2</accession>
<dbReference type="Proteomes" id="UP000016412">
    <property type="component" value="Unassembled WGS sequence"/>
</dbReference>
<dbReference type="InterPro" id="IPR023799">
    <property type="entry name" value="RbfA_dom_sf"/>
</dbReference>
<dbReference type="PANTHER" id="PTHR33515:SF1">
    <property type="entry name" value="RIBOSOME-BINDING FACTOR A, CHLOROPLASTIC-RELATED"/>
    <property type="match status" value="1"/>
</dbReference>
<name>U1FMI2_TRESO</name>
<dbReference type="SUPFAM" id="SSF89919">
    <property type="entry name" value="Ribosome-binding factor A, RbfA"/>
    <property type="match status" value="1"/>
</dbReference>
<comment type="subunit">
    <text evidence="2">Monomer. Binds 30S ribosomal subunits, but not 50S ribosomal subunits or 70S ribosomes.</text>
</comment>
<dbReference type="RefSeq" id="WP_021330414.1">
    <property type="nucleotide sequence ID" value="NZ_AUZJ01000037.1"/>
</dbReference>
<dbReference type="InterPro" id="IPR000238">
    <property type="entry name" value="RbfA"/>
</dbReference>
<comment type="function">
    <text evidence="2">One of several proteins that assist in the late maturation steps of the functional core of the 30S ribosomal subunit. Associates with free 30S ribosomal subunits (but not with 30S subunits that are part of 70S ribosomes or polysomes). Required for efficient processing of 16S rRNA. May interact with the 5'-terminal helix region of 16S rRNA.</text>
</comment>
<dbReference type="Gene3D" id="3.30.300.20">
    <property type="match status" value="1"/>
</dbReference>
<dbReference type="AlphaFoldDB" id="U1FMI2"/>
<sequence length="136" mass="15303">MKQYRMQRLGDQLRDEISKLIITEQVKDPRVSTFLTVNRVDVSNDLCYGKVYVSSFLPDAQVKTGVEGLNSAAGFIQSAIAKKLRIRQFPHLTFYVDTAMKEGFEMVQKLNELEREGRTAGDAKNADAASDLPETE</sequence>
<evidence type="ECO:0000256" key="1">
    <source>
        <dbReference type="ARBA" id="ARBA00022517"/>
    </source>
</evidence>
<reference evidence="6 7" key="1">
    <citation type="submission" date="2013-08" db="EMBL/GenBank/DDBJ databases">
        <authorList>
            <person name="Durkin A.S."/>
            <person name="Haft D.R."/>
            <person name="McCorrison J."/>
            <person name="Torralba M."/>
            <person name="Gillis M."/>
            <person name="Haft D.H."/>
            <person name="Methe B."/>
            <person name="Sutton G."/>
            <person name="Nelson K.E."/>
        </authorList>
    </citation>
    <scope>NUCLEOTIDE SEQUENCE [LARGE SCALE GENOMIC DNA]</scope>
    <source>
        <strain evidence="5 7">ATCC 35536</strain>
        <strain evidence="4 6">VPI DR56BR1116</strain>
    </source>
</reference>
<dbReference type="OrthoDB" id="370444at2"/>
<comment type="caution">
    <text evidence="4">The sequence shown here is derived from an EMBL/GenBank/DDBJ whole genome shotgun (WGS) entry which is preliminary data.</text>
</comment>
<dbReference type="InterPro" id="IPR015946">
    <property type="entry name" value="KH_dom-like_a/b"/>
</dbReference>
<evidence type="ECO:0000256" key="3">
    <source>
        <dbReference type="SAM" id="MobiDB-lite"/>
    </source>
</evidence>
<dbReference type="Proteomes" id="UP000016646">
    <property type="component" value="Unassembled WGS sequence"/>
</dbReference>
<keyword evidence="7" id="KW-1185">Reference proteome</keyword>
<protein>
    <recommendedName>
        <fullName evidence="2">Ribosome-binding factor A</fullName>
    </recommendedName>
</protein>
<feature type="compositionally biased region" description="Basic and acidic residues" evidence="3">
    <location>
        <begin position="115"/>
        <end position="125"/>
    </location>
</feature>
<feature type="region of interest" description="Disordered" evidence="3">
    <location>
        <begin position="115"/>
        <end position="136"/>
    </location>
</feature>
<dbReference type="EMBL" id="AVQI01000068">
    <property type="protein sequence ID" value="ERK00146.1"/>
    <property type="molecule type" value="Genomic_DNA"/>
</dbReference>
<evidence type="ECO:0000313" key="4">
    <source>
        <dbReference type="EMBL" id="ERF60631.1"/>
    </source>
</evidence>
<dbReference type="HAMAP" id="MF_00003">
    <property type="entry name" value="RbfA"/>
    <property type="match status" value="1"/>
</dbReference>
<dbReference type="PATRIC" id="fig|1125725.3.peg.1397"/>
<dbReference type="PANTHER" id="PTHR33515">
    <property type="entry name" value="RIBOSOME-BINDING FACTOR A, CHLOROPLASTIC-RELATED"/>
    <property type="match status" value="1"/>
</dbReference>
<keyword evidence="1 2" id="KW-0690">Ribosome biogenesis</keyword>
<dbReference type="EMBL" id="AUZJ01000037">
    <property type="protein sequence ID" value="ERF60631.1"/>
    <property type="molecule type" value="Genomic_DNA"/>
</dbReference>
<dbReference type="STRING" id="1125725.HMPREF1325_0292"/>
<evidence type="ECO:0000256" key="2">
    <source>
        <dbReference type="HAMAP-Rule" id="MF_00003"/>
    </source>
</evidence>
<dbReference type="GO" id="GO:0043024">
    <property type="term" value="F:ribosomal small subunit binding"/>
    <property type="evidence" value="ECO:0007669"/>
    <property type="project" value="TreeGrafter"/>
</dbReference>
<evidence type="ECO:0000313" key="5">
    <source>
        <dbReference type="EMBL" id="ERK00146.1"/>
    </source>
</evidence>
<dbReference type="Pfam" id="PF02033">
    <property type="entry name" value="RBFA"/>
    <property type="match status" value="1"/>
</dbReference>
<evidence type="ECO:0000313" key="6">
    <source>
        <dbReference type="Proteomes" id="UP000016412"/>
    </source>
</evidence>
<gene>
    <name evidence="2 4" type="primary">rbfA</name>
    <name evidence="5" type="ORF">HMPREF0860_2110</name>
    <name evidence="4" type="ORF">HMPREF1325_0292</name>
</gene>
<comment type="similarity">
    <text evidence="2">Belongs to the RbfA family.</text>
</comment>
<dbReference type="eggNOG" id="COG0858">
    <property type="taxonomic scope" value="Bacteria"/>
</dbReference>
<dbReference type="GO" id="GO:0030490">
    <property type="term" value="P:maturation of SSU-rRNA"/>
    <property type="evidence" value="ECO:0007669"/>
    <property type="project" value="UniProtKB-UniRule"/>
</dbReference>
<dbReference type="InterPro" id="IPR020053">
    <property type="entry name" value="Ribosome-bd_factorA_CS"/>
</dbReference>
<dbReference type="PROSITE" id="PS01319">
    <property type="entry name" value="RBFA"/>
    <property type="match status" value="1"/>
</dbReference>
<dbReference type="GO" id="GO:0005829">
    <property type="term" value="C:cytosol"/>
    <property type="evidence" value="ECO:0007669"/>
    <property type="project" value="TreeGrafter"/>
</dbReference>
<proteinExistence type="inferred from homology"/>
<evidence type="ECO:0000313" key="7">
    <source>
        <dbReference type="Proteomes" id="UP000016646"/>
    </source>
</evidence>
<keyword evidence="2" id="KW-0963">Cytoplasm</keyword>
<dbReference type="NCBIfam" id="TIGR00082">
    <property type="entry name" value="rbfA"/>
    <property type="match status" value="1"/>
</dbReference>
<organism evidence="4 6">
    <name type="scientific">Treponema socranskii subsp. socranskii VPI DR56BR1116 = ATCC 35536</name>
    <dbReference type="NCBI Taxonomy" id="1125725"/>
    <lineage>
        <taxon>Bacteria</taxon>
        <taxon>Pseudomonadati</taxon>
        <taxon>Spirochaetota</taxon>
        <taxon>Spirochaetia</taxon>
        <taxon>Spirochaetales</taxon>
        <taxon>Treponemataceae</taxon>
        <taxon>Treponema</taxon>
    </lineage>
</organism>